<dbReference type="Proteomes" id="UP000036403">
    <property type="component" value="Unassembled WGS sequence"/>
</dbReference>
<gene>
    <name evidence="2" type="ORF">RF55_19170</name>
</gene>
<protein>
    <submittedName>
        <fullName evidence="2">Uncharacterized protein</fullName>
    </submittedName>
</protein>
<evidence type="ECO:0000313" key="3">
    <source>
        <dbReference type="Proteomes" id="UP000036403"/>
    </source>
</evidence>
<proteinExistence type="predicted"/>
<dbReference type="AlphaFoldDB" id="A0A0J7K0B5"/>
<organism evidence="2 3">
    <name type="scientific">Lasius niger</name>
    <name type="common">Black garden ant</name>
    <dbReference type="NCBI Taxonomy" id="67767"/>
    <lineage>
        <taxon>Eukaryota</taxon>
        <taxon>Metazoa</taxon>
        <taxon>Ecdysozoa</taxon>
        <taxon>Arthropoda</taxon>
        <taxon>Hexapoda</taxon>
        <taxon>Insecta</taxon>
        <taxon>Pterygota</taxon>
        <taxon>Neoptera</taxon>
        <taxon>Endopterygota</taxon>
        <taxon>Hymenoptera</taxon>
        <taxon>Apocrita</taxon>
        <taxon>Aculeata</taxon>
        <taxon>Formicoidea</taxon>
        <taxon>Formicidae</taxon>
        <taxon>Formicinae</taxon>
        <taxon>Lasius</taxon>
        <taxon>Lasius</taxon>
    </lineage>
</organism>
<reference evidence="2 3" key="1">
    <citation type="submission" date="2015-04" db="EMBL/GenBank/DDBJ databases">
        <title>Lasius niger genome sequencing.</title>
        <authorList>
            <person name="Konorov E.A."/>
            <person name="Nikitin M.A."/>
            <person name="Kirill M.V."/>
            <person name="Chang P."/>
        </authorList>
    </citation>
    <scope>NUCLEOTIDE SEQUENCE [LARGE SCALE GENOMIC DNA]</scope>
    <source>
        <tissue evidence="2">Whole</tissue>
    </source>
</reference>
<evidence type="ECO:0000313" key="2">
    <source>
        <dbReference type="EMBL" id="KMQ83762.1"/>
    </source>
</evidence>
<dbReference type="EMBL" id="LBMM01018552">
    <property type="protein sequence ID" value="KMQ83762.1"/>
    <property type="molecule type" value="Genomic_DNA"/>
</dbReference>
<name>A0A0J7K0B5_LASNI</name>
<sequence length="109" mass="12070">MASSAGQSGQERICQREIHRQRHANQEARIDQTDDQEHPALQHRDQLRLAGARLQKLRTQDTDANTGAQRTQADDDACTQGGVGLDEGDELLHVTLLTDKEKTKNDGKG</sequence>
<evidence type="ECO:0000256" key="1">
    <source>
        <dbReference type="SAM" id="MobiDB-lite"/>
    </source>
</evidence>
<feature type="region of interest" description="Disordered" evidence="1">
    <location>
        <begin position="1"/>
        <end position="41"/>
    </location>
</feature>
<feature type="compositionally biased region" description="Polar residues" evidence="1">
    <location>
        <begin position="1"/>
        <end position="10"/>
    </location>
</feature>
<comment type="caution">
    <text evidence="2">The sequence shown here is derived from an EMBL/GenBank/DDBJ whole genome shotgun (WGS) entry which is preliminary data.</text>
</comment>
<feature type="compositionally biased region" description="Basic and acidic residues" evidence="1">
    <location>
        <begin position="13"/>
        <end position="41"/>
    </location>
</feature>
<feature type="compositionally biased region" description="Polar residues" evidence="1">
    <location>
        <begin position="62"/>
        <end position="71"/>
    </location>
</feature>
<dbReference type="PaxDb" id="67767-A0A0J7K0B5"/>
<accession>A0A0J7K0B5</accession>
<keyword evidence="3" id="KW-1185">Reference proteome</keyword>
<feature type="region of interest" description="Disordered" evidence="1">
    <location>
        <begin position="53"/>
        <end position="84"/>
    </location>
</feature>